<protein>
    <submittedName>
        <fullName evidence="1">Biliverdin-producing heme oxygenase</fullName>
    </submittedName>
</protein>
<evidence type="ECO:0000313" key="1">
    <source>
        <dbReference type="EMBL" id="NKC33761.1"/>
    </source>
</evidence>
<dbReference type="Pfam" id="PF01126">
    <property type="entry name" value="Heme_oxygenase"/>
    <property type="match status" value="1"/>
</dbReference>
<dbReference type="InterPro" id="IPR016053">
    <property type="entry name" value="Haem_Oase-like"/>
</dbReference>
<dbReference type="CDD" id="cd19166">
    <property type="entry name" value="HemeO-bac"/>
    <property type="match status" value="1"/>
</dbReference>
<reference evidence="1 2" key="1">
    <citation type="submission" date="2020-03" db="EMBL/GenBank/DDBJ databases">
        <title>Roseomonas selenitidurans sp. nov. isolated from urban soil.</title>
        <authorList>
            <person name="Liu H."/>
        </authorList>
    </citation>
    <scope>NUCLEOTIDE SEQUENCE [LARGE SCALE GENOMIC DNA]</scope>
    <source>
        <strain evidence="1 2">BU-1</strain>
    </source>
</reference>
<keyword evidence="2" id="KW-1185">Reference proteome</keyword>
<gene>
    <name evidence="1" type="ORF">HEQ75_23060</name>
</gene>
<proteinExistence type="predicted"/>
<accession>A0ABX1E9Q8</accession>
<comment type="caution">
    <text evidence="1">The sequence shown here is derived from an EMBL/GenBank/DDBJ whole genome shotgun (WGS) entry which is preliminary data.</text>
</comment>
<organism evidence="1 2">
    <name type="scientific">Falsiroseomonas selenitidurans</name>
    <dbReference type="NCBI Taxonomy" id="2716335"/>
    <lineage>
        <taxon>Bacteria</taxon>
        <taxon>Pseudomonadati</taxon>
        <taxon>Pseudomonadota</taxon>
        <taxon>Alphaproteobacteria</taxon>
        <taxon>Acetobacterales</taxon>
        <taxon>Roseomonadaceae</taxon>
        <taxon>Falsiroseomonas</taxon>
    </lineage>
</organism>
<evidence type="ECO:0000313" key="2">
    <source>
        <dbReference type="Proteomes" id="UP000787635"/>
    </source>
</evidence>
<sequence>MMSMAVAERLAPRPEAAAETSLAARLRRETRDLHDRIEANHRFARLMAPDLTRGEYRGLVARLHGHHAPLEEALLPLLPAAFQPERRLPRRALLRADLRALGLAEAAIDALPQCQAYRFRTPAQALGALYVLEGAGLGGQVIARHLAATLRLGPEEGTAALVPHGAETGALWRQFRLALDGAAVEAAAVVEAARFTFTTLDRWMAEG</sequence>
<dbReference type="EMBL" id="JAAVNE010000053">
    <property type="protein sequence ID" value="NKC33761.1"/>
    <property type="molecule type" value="Genomic_DNA"/>
</dbReference>
<name>A0ABX1E9Q8_9PROT</name>
<dbReference type="SUPFAM" id="SSF48613">
    <property type="entry name" value="Heme oxygenase-like"/>
    <property type="match status" value="1"/>
</dbReference>
<dbReference type="InterPro" id="IPR016084">
    <property type="entry name" value="Haem_Oase-like_multi-hlx"/>
</dbReference>
<dbReference type="Gene3D" id="1.20.910.10">
    <property type="entry name" value="Heme oxygenase-like"/>
    <property type="match status" value="1"/>
</dbReference>
<dbReference type="Proteomes" id="UP000787635">
    <property type="component" value="Unassembled WGS sequence"/>
</dbReference>